<evidence type="ECO:0000256" key="10">
    <source>
        <dbReference type="PIRSR" id="PIRSR611150-2"/>
    </source>
</evidence>
<organism evidence="12 13">
    <name type="scientific">Diplocarpon coronariae</name>
    <dbReference type="NCBI Taxonomy" id="2795749"/>
    <lineage>
        <taxon>Eukaryota</taxon>
        <taxon>Fungi</taxon>
        <taxon>Dikarya</taxon>
        <taxon>Ascomycota</taxon>
        <taxon>Pezizomycotina</taxon>
        <taxon>Leotiomycetes</taxon>
        <taxon>Helotiales</taxon>
        <taxon>Drepanopezizaceae</taxon>
        <taxon>Diplocarpon</taxon>
    </lineage>
</organism>
<keyword evidence="8 10" id="KW-1015">Disulfide bond</keyword>
<dbReference type="InterPro" id="IPR000675">
    <property type="entry name" value="Cutinase/axe"/>
</dbReference>
<evidence type="ECO:0000313" key="12">
    <source>
        <dbReference type="EMBL" id="OWP07176.1"/>
    </source>
</evidence>
<keyword evidence="4" id="KW-0719">Serine esterase</keyword>
<evidence type="ECO:0000256" key="6">
    <source>
        <dbReference type="ARBA" id="ARBA00022729"/>
    </source>
</evidence>
<comment type="subcellular location">
    <subcellularLocation>
        <location evidence="1">Secreted</location>
    </subcellularLocation>
</comment>
<dbReference type="AlphaFoldDB" id="A0A218ZIX2"/>
<comment type="caution">
    <text evidence="12">The sequence shown here is derived from an EMBL/GenBank/DDBJ whole genome shotgun (WGS) entry which is preliminary data.</text>
</comment>
<evidence type="ECO:0000256" key="4">
    <source>
        <dbReference type="ARBA" id="ARBA00022487"/>
    </source>
</evidence>
<dbReference type="InterPro" id="IPR029058">
    <property type="entry name" value="AB_hydrolase_fold"/>
</dbReference>
<keyword evidence="13" id="KW-1185">Reference proteome</keyword>
<feature type="chain" id="PRO_5013121073" description="cutinase" evidence="11">
    <location>
        <begin position="18"/>
        <end position="216"/>
    </location>
</feature>
<dbReference type="GO" id="GO:0016052">
    <property type="term" value="P:carbohydrate catabolic process"/>
    <property type="evidence" value="ECO:0007669"/>
    <property type="project" value="TreeGrafter"/>
</dbReference>
<evidence type="ECO:0000256" key="11">
    <source>
        <dbReference type="SAM" id="SignalP"/>
    </source>
</evidence>
<dbReference type="STRING" id="503106.A0A218ZIX2"/>
<dbReference type="SUPFAM" id="SSF53474">
    <property type="entry name" value="alpha/beta-Hydrolases"/>
    <property type="match status" value="1"/>
</dbReference>
<protein>
    <recommendedName>
        <fullName evidence="3">cutinase</fullName>
        <ecNumber evidence="3">3.1.1.74</ecNumber>
    </recommendedName>
</protein>
<dbReference type="Pfam" id="PF01083">
    <property type="entry name" value="Cutinase"/>
    <property type="match status" value="1"/>
</dbReference>
<keyword evidence="5" id="KW-0964">Secreted</keyword>
<keyword evidence="6 11" id="KW-0732">Signal</keyword>
<dbReference type="InterPro" id="IPR011150">
    <property type="entry name" value="Cutinase_monf"/>
</dbReference>
<dbReference type="EC" id="3.1.1.74" evidence="3"/>
<comment type="similarity">
    <text evidence="2">Belongs to the cutinase family.</text>
</comment>
<comment type="catalytic activity">
    <reaction evidence="9">
        <text>cutin + H2O = cutin monomers.</text>
        <dbReference type="EC" id="3.1.1.74"/>
    </reaction>
</comment>
<dbReference type="GO" id="GO:0050525">
    <property type="term" value="F:cutinase activity"/>
    <property type="evidence" value="ECO:0007669"/>
    <property type="project" value="UniProtKB-EC"/>
</dbReference>
<evidence type="ECO:0000256" key="3">
    <source>
        <dbReference type="ARBA" id="ARBA00013095"/>
    </source>
</evidence>
<dbReference type="EMBL" id="MZNU01000019">
    <property type="protein sequence ID" value="OWP07176.1"/>
    <property type="molecule type" value="Genomic_DNA"/>
</dbReference>
<gene>
    <name evidence="12" type="ORF">B2J93_1949</name>
</gene>
<evidence type="ECO:0000256" key="8">
    <source>
        <dbReference type="ARBA" id="ARBA00023157"/>
    </source>
</evidence>
<feature type="disulfide bond" evidence="10">
    <location>
        <begin position="179"/>
        <end position="186"/>
    </location>
</feature>
<proteinExistence type="inferred from homology"/>
<dbReference type="PRINTS" id="PR00129">
    <property type="entry name" value="CUTINASE"/>
</dbReference>
<dbReference type="OrthoDB" id="2975078at2759"/>
<dbReference type="InParanoid" id="A0A218ZIX2"/>
<dbReference type="Gene3D" id="3.40.50.1820">
    <property type="entry name" value="alpha/beta hydrolase"/>
    <property type="match status" value="1"/>
</dbReference>
<dbReference type="Proteomes" id="UP000242519">
    <property type="component" value="Unassembled WGS sequence"/>
</dbReference>
<evidence type="ECO:0000256" key="2">
    <source>
        <dbReference type="ARBA" id="ARBA00007534"/>
    </source>
</evidence>
<dbReference type="SMART" id="SM01110">
    <property type="entry name" value="Cutinase"/>
    <property type="match status" value="1"/>
</dbReference>
<reference evidence="12 13" key="1">
    <citation type="submission" date="2017-04" db="EMBL/GenBank/DDBJ databases">
        <title>Draft genome sequence of Marssonina coronaria NL1: causal agent of apple blotch.</title>
        <authorList>
            <person name="Cheng Q."/>
        </authorList>
    </citation>
    <scope>NUCLEOTIDE SEQUENCE [LARGE SCALE GENOMIC DNA]</scope>
    <source>
        <strain evidence="12 13">NL1</strain>
    </source>
</reference>
<evidence type="ECO:0000313" key="13">
    <source>
        <dbReference type="Proteomes" id="UP000242519"/>
    </source>
</evidence>
<sequence length="216" mass="21519">MRSPASLILLALPLSLAAPAPAAGGGASFGSSTQNAGSACKGMTLVFARGTTEGGNMGMVAGPPFAQALAKKMGGDLAVQGVEYPADVKGFLAGGDAAGSQKMATLVTQMMAACPNTKMVMAGYRQASPSPRGGQLVHNAATMLPPDVMAQVNSAVIFGDPMNGKAVGALPAAQTKVICHQGDNICQGGNLILQPHLTYGMNADEAATFAATAAGR</sequence>
<accession>A0A218ZIX2</accession>
<evidence type="ECO:0000256" key="5">
    <source>
        <dbReference type="ARBA" id="ARBA00022525"/>
    </source>
</evidence>
<evidence type="ECO:0000256" key="7">
    <source>
        <dbReference type="ARBA" id="ARBA00022801"/>
    </source>
</evidence>
<dbReference type="PANTHER" id="PTHR48250">
    <property type="entry name" value="CUTINASE 2-RELATED"/>
    <property type="match status" value="1"/>
</dbReference>
<evidence type="ECO:0000256" key="9">
    <source>
        <dbReference type="ARBA" id="ARBA00034045"/>
    </source>
</evidence>
<keyword evidence="7" id="KW-0378">Hydrolase</keyword>
<feature type="signal peptide" evidence="11">
    <location>
        <begin position="1"/>
        <end position="17"/>
    </location>
</feature>
<dbReference type="PANTHER" id="PTHR48250:SF1">
    <property type="entry name" value="CUTINASE"/>
    <property type="match status" value="1"/>
</dbReference>
<dbReference type="GO" id="GO:0005576">
    <property type="term" value="C:extracellular region"/>
    <property type="evidence" value="ECO:0007669"/>
    <property type="project" value="UniProtKB-SubCell"/>
</dbReference>
<name>A0A218ZIX2_9HELO</name>
<feature type="disulfide bond" evidence="10">
    <location>
        <begin position="40"/>
        <end position="114"/>
    </location>
</feature>
<dbReference type="InterPro" id="IPR043579">
    <property type="entry name" value="CUTINASE_2"/>
</dbReference>
<dbReference type="PROSITE" id="PS00931">
    <property type="entry name" value="CUTINASE_2"/>
    <property type="match status" value="1"/>
</dbReference>
<evidence type="ECO:0000256" key="1">
    <source>
        <dbReference type="ARBA" id="ARBA00004613"/>
    </source>
</evidence>